<sequence length="261" mass="26781">MAVEENEEDRMLLENRVAIVYGAGGSTGRAVATAFAREGAIVHLAGRTLESLQGLAAEIRETGGRAEVAVVDALDEAQVDAHAAAVVEASGSIDISINLIAIGDVQGTPLVEMTLADFEQPIHGGVRTAFLTGRAAARQMVTQGSGVLLFFGGVGDPVRDYSIGGFQVALHAVDALQKQFAAELGRSGIRSVMIQTGGIAETLPAEMPGREEIMAMLTEPTMLGRAATLADVGNVVAFAASDRAAAITGSAINISAGSILP</sequence>
<dbReference type="EC" id="1.-.-.-" evidence="3"/>
<dbReference type="PANTHER" id="PTHR43477:SF1">
    <property type="entry name" value="DIHYDROANTICAPSIN 7-DEHYDROGENASE"/>
    <property type="match status" value="1"/>
</dbReference>
<dbReference type="Pfam" id="PF13561">
    <property type="entry name" value="adh_short_C2"/>
    <property type="match status" value="1"/>
</dbReference>
<keyword evidence="4" id="KW-1185">Reference proteome</keyword>
<gene>
    <name evidence="3" type="ORF">WJX64_15135</name>
</gene>
<dbReference type="InterPro" id="IPR036291">
    <property type="entry name" value="NAD(P)-bd_dom_sf"/>
</dbReference>
<dbReference type="InterPro" id="IPR002347">
    <property type="entry name" value="SDR_fam"/>
</dbReference>
<dbReference type="PANTHER" id="PTHR43477">
    <property type="entry name" value="DIHYDROANTICAPSIN 7-DEHYDROGENASE"/>
    <property type="match status" value="1"/>
</dbReference>
<dbReference type="PRINTS" id="PR00081">
    <property type="entry name" value="GDHRDH"/>
</dbReference>
<evidence type="ECO:0000313" key="3">
    <source>
        <dbReference type="EMBL" id="MEN1947891.1"/>
    </source>
</evidence>
<accession>A0ABU9W9P1</accession>
<dbReference type="CDD" id="cd05233">
    <property type="entry name" value="SDR_c"/>
    <property type="match status" value="1"/>
</dbReference>
<keyword evidence="2 3" id="KW-0560">Oxidoreductase</keyword>
<organism evidence="3 4">
    <name type="scientific">Leifsonia stereocauli</name>
    <dbReference type="NCBI Taxonomy" id="3134136"/>
    <lineage>
        <taxon>Bacteria</taxon>
        <taxon>Bacillati</taxon>
        <taxon>Actinomycetota</taxon>
        <taxon>Actinomycetes</taxon>
        <taxon>Micrococcales</taxon>
        <taxon>Microbacteriaceae</taxon>
        <taxon>Leifsonia</taxon>
    </lineage>
</organism>
<dbReference type="InterPro" id="IPR051122">
    <property type="entry name" value="SDR_DHRS6-like"/>
</dbReference>
<comment type="caution">
    <text evidence="3">The sequence shown here is derived from an EMBL/GenBank/DDBJ whole genome shotgun (WGS) entry which is preliminary data.</text>
</comment>
<evidence type="ECO:0000256" key="2">
    <source>
        <dbReference type="ARBA" id="ARBA00023002"/>
    </source>
</evidence>
<name>A0ABU9W9P1_9MICO</name>
<dbReference type="EMBL" id="JBCLVG010000003">
    <property type="protein sequence ID" value="MEN1947891.1"/>
    <property type="molecule type" value="Genomic_DNA"/>
</dbReference>
<dbReference type="Gene3D" id="3.40.50.720">
    <property type="entry name" value="NAD(P)-binding Rossmann-like Domain"/>
    <property type="match status" value="1"/>
</dbReference>
<dbReference type="Proteomes" id="UP001425155">
    <property type="component" value="Unassembled WGS sequence"/>
</dbReference>
<dbReference type="RefSeq" id="WP_342115588.1">
    <property type="nucleotide sequence ID" value="NZ_JBCAUN010000003.1"/>
</dbReference>
<reference evidence="3 4" key="1">
    <citation type="submission" date="2024-03" db="EMBL/GenBank/DDBJ databases">
        <title>YIM 134122 draft genome.</title>
        <authorList>
            <person name="Zuo S."/>
            <person name="Xiong L."/>
        </authorList>
    </citation>
    <scope>NUCLEOTIDE SEQUENCE [LARGE SCALE GENOMIC DNA]</scope>
    <source>
        <strain evidence="3 4">YIM 134122</strain>
    </source>
</reference>
<dbReference type="GO" id="GO:0016491">
    <property type="term" value="F:oxidoreductase activity"/>
    <property type="evidence" value="ECO:0007669"/>
    <property type="project" value="UniProtKB-KW"/>
</dbReference>
<evidence type="ECO:0000313" key="4">
    <source>
        <dbReference type="Proteomes" id="UP001425155"/>
    </source>
</evidence>
<evidence type="ECO:0000256" key="1">
    <source>
        <dbReference type="ARBA" id="ARBA00006484"/>
    </source>
</evidence>
<dbReference type="SUPFAM" id="SSF51735">
    <property type="entry name" value="NAD(P)-binding Rossmann-fold domains"/>
    <property type="match status" value="1"/>
</dbReference>
<proteinExistence type="inferred from homology"/>
<comment type="similarity">
    <text evidence="1">Belongs to the short-chain dehydrogenases/reductases (SDR) family.</text>
</comment>
<protein>
    <submittedName>
        <fullName evidence="3">SDR family oxidoreductase</fullName>
        <ecNumber evidence="3">1.-.-.-</ecNumber>
    </submittedName>
</protein>